<dbReference type="Pfam" id="PF06152">
    <property type="entry name" value="Phage_min_cap2"/>
    <property type="match status" value="1"/>
</dbReference>
<dbReference type="AlphaFoldDB" id="A0A1G9HZ49"/>
<feature type="coiled-coil region" evidence="1">
    <location>
        <begin position="401"/>
        <end position="430"/>
    </location>
</feature>
<gene>
    <name evidence="3" type="ORF">SAMN04488074_109215</name>
</gene>
<protein>
    <submittedName>
        <fullName evidence="3">Phage minor capsid protein 2</fullName>
    </submittedName>
</protein>
<evidence type="ECO:0000256" key="2">
    <source>
        <dbReference type="SAM" id="MobiDB-lite"/>
    </source>
</evidence>
<organism evidence="3 4">
    <name type="scientific">Lentzea albidocapillata subsp. violacea</name>
    <dbReference type="NCBI Taxonomy" id="128104"/>
    <lineage>
        <taxon>Bacteria</taxon>
        <taxon>Bacillati</taxon>
        <taxon>Actinomycetota</taxon>
        <taxon>Actinomycetes</taxon>
        <taxon>Pseudonocardiales</taxon>
        <taxon>Pseudonocardiaceae</taxon>
        <taxon>Lentzea</taxon>
    </lineage>
</organism>
<dbReference type="EMBL" id="FNET01000009">
    <property type="protein sequence ID" value="SDL18249.1"/>
    <property type="molecule type" value="Genomic_DNA"/>
</dbReference>
<sequence length="646" mass="71401">MAWEPSPEADPRDVVEQLARDILAVFTEAEARLLADIARRARIGHDVPEWAAQKASAVREVRLAVERMLTQLRAETGTAAAEAVLAAWRAGAAAGLAQLADAGALDRSQLAALRDVIPGMDAAALLAADLTSRLDALYLRVLRWAQDAYQVAVAAAAPLQLLGMATTRSAQRSAWDRLAAQGVTGFVDRSGRAWNLASYTEMATRTATARAWNDGHLARMEQLGVELVTVSNTTDGCELCSVWQGKILARAGDAGRRTVENELTGEPIEVEVAATVEQARAAGLFHPNCRHTLLPYIPGVTRLAAPAEHDQAAEDEREHLRELERKVRREKRKESGALDDTDARKAQARIRELQAEIREHVDATGLNRKRYREQTNLGHGTAGTARARRKSVDEQVAEGTVEQARLDAVAAEQARRREQERLAAEQAEQAAREQLATELAALTDDDLDARLAEVADDEDAVDAVLAEMDRRQAEADAAEARRERDREQREQQREQRRAEQLAEYERLVADGMDDEQAWAQATGTTVEKLHREDAIRRLRADGYTGRGFDELARAAYRDYVAEQVWQAEADTNGYLLNNAGEAAGVDPRELFTGPVRRARKWASDELLGWWDDHGRMSFDEYAAWLLGNAAIARDAGRRTGGEDWLQ</sequence>
<evidence type="ECO:0000256" key="1">
    <source>
        <dbReference type="SAM" id="Coils"/>
    </source>
</evidence>
<dbReference type="Proteomes" id="UP000199682">
    <property type="component" value="Unassembled WGS sequence"/>
</dbReference>
<reference evidence="4" key="1">
    <citation type="submission" date="2016-10" db="EMBL/GenBank/DDBJ databases">
        <authorList>
            <person name="Varghese N."/>
            <person name="Submissions S."/>
        </authorList>
    </citation>
    <scope>NUCLEOTIDE SEQUENCE [LARGE SCALE GENOMIC DNA]</scope>
    <source>
        <strain evidence="4">DSM 44796</strain>
    </source>
</reference>
<feature type="region of interest" description="Disordered" evidence="2">
    <location>
        <begin position="471"/>
        <end position="498"/>
    </location>
</feature>
<evidence type="ECO:0000313" key="3">
    <source>
        <dbReference type="EMBL" id="SDL18249.1"/>
    </source>
</evidence>
<dbReference type="GO" id="GO:0005198">
    <property type="term" value="F:structural molecule activity"/>
    <property type="evidence" value="ECO:0007669"/>
    <property type="project" value="InterPro"/>
</dbReference>
<keyword evidence="1" id="KW-0175">Coiled coil</keyword>
<evidence type="ECO:0000313" key="4">
    <source>
        <dbReference type="Proteomes" id="UP000199682"/>
    </source>
</evidence>
<name>A0A1G9HZ49_9PSEU</name>
<proteinExistence type="predicted"/>
<feature type="region of interest" description="Disordered" evidence="2">
    <location>
        <begin position="324"/>
        <end position="345"/>
    </location>
</feature>
<dbReference type="RefSeq" id="WP_090007624.1">
    <property type="nucleotide sequence ID" value="NZ_FNET01000009.1"/>
</dbReference>
<dbReference type="InterPro" id="IPR009319">
    <property type="entry name" value="Phage_A118_VSP1"/>
</dbReference>
<accession>A0A1G9HZ49</accession>